<keyword evidence="1" id="KW-0175">Coiled coil</keyword>
<evidence type="ECO:0000256" key="1">
    <source>
        <dbReference type="SAM" id="Coils"/>
    </source>
</evidence>
<dbReference type="PATRIC" id="fig|1702214.3.peg.1883"/>
<dbReference type="Gene3D" id="3.30.450.40">
    <property type="match status" value="1"/>
</dbReference>
<dbReference type="SUPFAM" id="SSF55785">
    <property type="entry name" value="PYP-like sensor domain (PAS domain)"/>
    <property type="match status" value="1"/>
</dbReference>
<dbReference type="SUPFAM" id="SSF158472">
    <property type="entry name" value="HAMP domain-like"/>
    <property type="match status" value="1"/>
</dbReference>
<dbReference type="InterPro" id="IPR003018">
    <property type="entry name" value="GAF"/>
</dbReference>
<evidence type="ECO:0000313" key="4">
    <source>
        <dbReference type="EMBL" id="KQM09461.1"/>
    </source>
</evidence>
<keyword evidence="5" id="KW-1185">Reference proteome</keyword>
<feature type="domain" description="HAMP" evidence="3">
    <location>
        <begin position="340"/>
        <end position="394"/>
    </location>
</feature>
<dbReference type="Gene3D" id="3.30.450.20">
    <property type="entry name" value="PAS domain"/>
    <property type="match status" value="3"/>
</dbReference>
<accession>A0A0Q4B6A7</accession>
<dbReference type="PROSITE" id="PS50885">
    <property type="entry name" value="HAMP"/>
    <property type="match status" value="1"/>
</dbReference>
<dbReference type="SMART" id="SM00065">
    <property type="entry name" value="GAF"/>
    <property type="match status" value="1"/>
</dbReference>
<keyword evidence="2" id="KW-0812">Transmembrane</keyword>
<dbReference type="GO" id="GO:0007165">
    <property type="term" value="P:signal transduction"/>
    <property type="evidence" value="ECO:0007669"/>
    <property type="project" value="InterPro"/>
</dbReference>
<dbReference type="Pfam" id="PF13185">
    <property type="entry name" value="GAF_2"/>
    <property type="match status" value="1"/>
</dbReference>
<dbReference type="CDD" id="cd12913">
    <property type="entry name" value="PDC1_MCP_like"/>
    <property type="match status" value="1"/>
</dbReference>
<keyword evidence="2" id="KW-0472">Membrane</keyword>
<dbReference type="AlphaFoldDB" id="A0A0Q4B6A7"/>
<dbReference type="CDD" id="cd06225">
    <property type="entry name" value="HAMP"/>
    <property type="match status" value="1"/>
</dbReference>
<dbReference type="Proteomes" id="UP000054172">
    <property type="component" value="Unassembled WGS sequence"/>
</dbReference>
<evidence type="ECO:0000259" key="3">
    <source>
        <dbReference type="PROSITE" id="PS50885"/>
    </source>
</evidence>
<dbReference type="SMART" id="SM00304">
    <property type="entry name" value="HAMP"/>
    <property type="match status" value="1"/>
</dbReference>
<name>A0A0Q4B6A7_9BACT</name>
<organism evidence="4 5">
    <name type="scientific">Candidatus [Bacteroides] periocalifornicus</name>
    <dbReference type="NCBI Taxonomy" id="1702214"/>
    <lineage>
        <taxon>Bacteria</taxon>
        <taxon>Pseudomonadati</taxon>
        <taxon>Bacteroidota</taxon>
    </lineage>
</organism>
<feature type="coiled-coil region" evidence="1">
    <location>
        <begin position="618"/>
        <end position="652"/>
    </location>
</feature>
<dbReference type="Gene3D" id="6.10.340.10">
    <property type="match status" value="1"/>
</dbReference>
<evidence type="ECO:0000313" key="5">
    <source>
        <dbReference type="Proteomes" id="UP000054172"/>
    </source>
</evidence>
<dbReference type="GO" id="GO:0016020">
    <property type="term" value="C:membrane"/>
    <property type="evidence" value="ECO:0007669"/>
    <property type="project" value="InterPro"/>
</dbReference>
<dbReference type="Pfam" id="PF00672">
    <property type="entry name" value="HAMP"/>
    <property type="match status" value="1"/>
</dbReference>
<protein>
    <recommendedName>
        <fullName evidence="3">HAMP domain-containing protein</fullName>
    </recommendedName>
</protein>
<proteinExistence type="predicted"/>
<sequence>MALRLRIKHRILFLVLLVSALIYIISIGYIITSTRRVMLEEAYSKVVLSAQKSANAVSERIDPYMVLSLSLASAFADSSHLSDASWRSQTMQMMRRIYPLYPEIVSLWSSWEYSAISPGYAKPYGRIAYALERQPSGGINETVEELSLTGDPAPYAAFKALNKPSLFEPYLGVVAQSAANRVLMTTVAAPMQKNGVYAGMVGCDIPLDWLQGVVEQLQPFEQSLAFLLSGESKIAAYHSDSLLLRPVEILFPHDAEREELHRVVREGREHSFIHVDSAGRRYFVVMSPINIRHSATHWSLGLMVPLRVIRHEADQSVRISVLVGVLALLILVGLLIQISNSISRPIERVTRVLQQLGEGEFSEGMKLRIHTRDEIERMTVALNQLITGLLEKDRLADSIAKGDLSGDITLLSDRDRLGLSLVAMRNGLREAHELQEQRDLDTERRTWTNQGLADFSEILRKHADNFEELCDDLLSSLLRFLGAEQGAIYLLDSALYADTRQQEYYLKTVFAWGRKRSREVRISRGIGLVGACAMERELLFITDVPADYPSIPAAVGEAKPKCLVLIPLLHEGSTIGVIEIASFHVFEPYQLEFLKLLSVSVASSIFSVQIGAQTHALLQQSQEQAEKLKAKEEELRQNLEEMAATQENAELLSSAFHNLVESLASTMNFVEYDTEGYITEVGTRYLQLLGKSREMLLHTYFSDSLHVEGWGRKEYEQFWREIRNGQTRQVDALVRLPGADQLMHEFYIPIKDGDGRVFKVIKLSYC</sequence>
<feature type="transmembrane region" description="Helical" evidence="2">
    <location>
        <begin position="12"/>
        <end position="31"/>
    </location>
</feature>
<comment type="caution">
    <text evidence="4">The sequence shown here is derived from an EMBL/GenBank/DDBJ whole genome shotgun (WGS) entry which is preliminary data.</text>
</comment>
<dbReference type="EMBL" id="LIIK01000004">
    <property type="protein sequence ID" value="KQM09461.1"/>
    <property type="molecule type" value="Genomic_DNA"/>
</dbReference>
<evidence type="ECO:0000256" key="2">
    <source>
        <dbReference type="SAM" id="Phobius"/>
    </source>
</evidence>
<dbReference type="InterPro" id="IPR029016">
    <property type="entry name" value="GAF-like_dom_sf"/>
</dbReference>
<dbReference type="InterPro" id="IPR003660">
    <property type="entry name" value="HAMP_dom"/>
</dbReference>
<gene>
    <name evidence="4" type="ORF">AL399_01445</name>
</gene>
<keyword evidence="2" id="KW-1133">Transmembrane helix</keyword>
<dbReference type="SUPFAM" id="SSF55781">
    <property type="entry name" value="GAF domain-like"/>
    <property type="match status" value="1"/>
</dbReference>
<dbReference type="STRING" id="1702214.AL399_01445"/>
<reference evidence="4" key="1">
    <citation type="submission" date="2015-08" db="EMBL/GenBank/DDBJ databases">
        <title>Candidatus Bacteriodes Periocalifornicus.</title>
        <authorList>
            <person name="McLean J.S."/>
            <person name="Kelley S."/>
        </authorList>
    </citation>
    <scope>NUCLEOTIDE SEQUENCE [LARGE SCALE GENOMIC DNA]</scope>
    <source>
        <strain evidence="4">12B</strain>
    </source>
</reference>
<dbReference type="InterPro" id="IPR035965">
    <property type="entry name" value="PAS-like_dom_sf"/>
</dbReference>